<name>A0A1G4RKT4_9CAUL</name>
<sequence>MDKSAFFAAVAEILEADPAGLTGEELISDVGNWDSLSVISFVAMVDSDLDQIVDGEQLKGAKTLNDLAALVGL</sequence>
<dbReference type="SUPFAM" id="SSF47336">
    <property type="entry name" value="ACP-like"/>
    <property type="match status" value="1"/>
</dbReference>
<evidence type="ECO:0000259" key="1">
    <source>
        <dbReference type="Pfam" id="PF00550"/>
    </source>
</evidence>
<dbReference type="STRING" id="260084.SAMN02927928_2017"/>
<organism evidence="2 3">
    <name type="scientific">Asticcacaulis taihuensis</name>
    <dbReference type="NCBI Taxonomy" id="260084"/>
    <lineage>
        <taxon>Bacteria</taxon>
        <taxon>Pseudomonadati</taxon>
        <taxon>Pseudomonadota</taxon>
        <taxon>Alphaproteobacteria</taxon>
        <taxon>Caulobacterales</taxon>
        <taxon>Caulobacteraceae</taxon>
        <taxon>Asticcacaulis</taxon>
    </lineage>
</organism>
<dbReference type="Pfam" id="PF00550">
    <property type="entry name" value="PP-binding"/>
    <property type="match status" value="1"/>
</dbReference>
<feature type="domain" description="Carrier" evidence="1">
    <location>
        <begin position="8"/>
        <end position="71"/>
    </location>
</feature>
<evidence type="ECO:0000313" key="3">
    <source>
        <dbReference type="Proteomes" id="UP000199150"/>
    </source>
</evidence>
<gene>
    <name evidence="2" type="ORF">SAMN02927928_2017</name>
</gene>
<dbReference type="OrthoDB" id="7173746at2"/>
<reference evidence="3" key="1">
    <citation type="submission" date="2016-10" db="EMBL/GenBank/DDBJ databases">
        <authorList>
            <person name="Varghese N."/>
            <person name="Submissions S."/>
        </authorList>
    </citation>
    <scope>NUCLEOTIDE SEQUENCE [LARGE SCALE GENOMIC DNA]</scope>
    <source>
        <strain evidence="3">CGMCC 1.3431</strain>
    </source>
</reference>
<dbReference type="AlphaFoldDB" id="A0A1G4RKT4"/>
<accession>A0A1G4RKT4</accession>
<dbReference type="RefSeq" id="WP_090647135.1">
    <property type="nucleotide sequence ID" value="NZ_CBCRYE010000006.1"/>
</dbReference>
<dbReference type="EMBL" id="FMTS01000002">
    <property type="protein sequence ID" value="SCW57347.1"/>
    <property type="molecule type" value="Genomic_DNA"/>
</dbReference>
<evidence type="ECO:0000313" key="2">
    <source>
        <dbReference type="EMBL" id="SCW57347.1"/>
    </source>
</evidence>
<protein>
    <submittedName>
        <fullName evidence="2">Acyl carrier protein</fullName>
    </submittedName>
</protein>
<keyword evidence="3" id="KW-1185">Reference proteome</keyword>
<dbReference type="Gene3D" id="1.10.1200.10">
    <property type="entry name" value="ACP-like"/>
    <property type="match status" value="1"/>
</dbReference>
<dbReference type="InterPro" id="IPR036736">
    <property type="entry name" value="ACP-like_sf"/>
</dbReference>
<proteinExistence type="predicted"/>
<dbReference type="InterPro" id="IPR009081">
    <property type="entry name" value="PP-bd_ACP"/>
</dbReference>
<dbReference type="Proteomes" id="UP000199150">
    <property type="component" value="Unassembled WGS sequence"/>
</dbReference>